<dbReference type="EMBL" id="WBUI01000003">
    <property type="protein sequence ID" value="KAB2934341.1"/>
    <property type="molecule type" value="Genomic_DNA"/>
</dbReference>
<dbReference type="AlphaFoldDB" id="A0A833LYF5"/>
<proteinExistence type="predicted"/>
<evidence type="ECO:0000313" key="2">
    <source>
        <dbReference type="Proteomes" id="UP000460298"/>
    </source>
</evidence>
<evidence type="ECO:0000313" key="1">
    <source>
        <dbReference type="EMBL" id="KAB2934341.1"/>
    </source>
</evidence>
<sequence>MPEFTEEESRTLLLQYRRLLFSRFRALYDGDLEGAIALSSEIERLESDLLLIERLPASQKRLLDQCESWMDRGEQALRTVRRRADGMLFRERADREIKNFLRKMFQDEA</sequence>
<evidence type="ECO:0008006" key="3">
    <source>
        <dbReference type="Google" id="ProtNLM"/>
    </source>
</evidence>
<organism evidence="1 2">
    <name type="scientific">Leptonema illini</name>
    <dbReference type="NCBI Taxonomy" id="183"/>
    <lineage>
        <taxon>Bacteria</taxon>
        <taxon>Pseudomonadati</taxon>
        <taxon>Spirochaetota</taxon>
        <taxon>Spirochaetia</taxon>
        <taxon>Leptospirales</taxon>
        <taxon>Leptospiraceae</taxon>
        <taxon>Leptonema</taxon>
    </lineage>
</organism>
<comment type="caution">
    <text evidence="1">The sequence shown here is derived from an EMBL/GenBank/DDBJ whole genome shotgun (WGS) entry which is preliminary data.</text>
</comment>
<name>A0A833LYF5_9LEPT</name>
<protein>
    <recommendedName>
        <fullName evidence="3">Flagellar protein FliT</fullName>
    </recommendedName>
</protein>
<reference evidence="1 2" key="1">
    <citation type="submission" date="2019-10" db="EMBL/GenBank/DDBJ databases">
        <title>Extracellular Electron Transfer in a Candidatus Methanoperedens spp. Enrichment Culture.</title>
        <authorList>
            <person name="Berger S."/>
            <person name="Rangel Shaw D."/>
            <person name="Berben T."/>
            <person name="In 'T Zandt M."/>
            <person name="Frank J."/>
            <person name="Reimann J."/>
            <person name="Jetten M.S.M."/>
            <person name="Welte C.U."/>
        </authorList>
    </citation>
    <scope>NUCLEOTIDE SEQUENCE [LARGE SCALE GENOMIC DNA]</scope>
    <source>
        <strain evidence="1">SB12</strain>
    </source>
</reference>
<dbReference type="Proteomes" id="UP000460298">
    <property type="component" value="Unassembled WGS sequence"/>
</dbReference>
<gene>
    <name evidence="1" type="ORF">F9K24_04760</name>
</gene>
<accession>A0A833LYF5</accession>